<dbReference type="Pfam" id="PF01336">
    <property type="entry name" value="tRNA_anti-codon"/>
    <property type="match status" value="1"/>
</dbReference>
<evidence type="ECO:0000259" key="10">
    <source>
        <dbReference type="PROSITE" id="PS51459"/>
    </source>
</evidence>
<dbReference type="InterPro" id="IPR004805">
    <property type="entry name" value="DnaE2/DnaE/PolC"/>
</dbReference>
<keyword evidence="7" id="KW-0235">DNA replication</keyword>
<dbReference type="InterPro" id="IPR012340">
    <property type="entry name" value="NA-bd_OB-fold"/>
</dbReference>
<dbReference type="Pfam" id="PF02661">
    <property type="entry name" value="Fic"/>
    <property type="match status" value="1"/>
</dbReference>
<dbReference type="Proteomes" id="UP000823405">
    <property type="component" value="Unassembled WGS sequence"/>
</dbReference>
<comment type="catalytic activity">
    <reaction evidence="9">
        <text>DNA(n) + a 2'-deoxyribonucleoside 5'-triphosphate = DNA(n+1) + diphosphate</text>
        <dbReference type="Rhea" id="RHEA:22508"/>
        <dbReference type="Rhea" id="RHEA-COMP:17339"/>
        <dbReference type="Rhea" id="RHEA-COMP:17340"/>
        <dbReference type="ChEBI" id="CHEBI:33019"/>
        <dbReference type="ChEBI" id="CHEBI:61560"/>
        <dbReference type="ChEBI" id="CHEBI:173112"/>
        <dbReference type="EC" id="2.7.7.7"/>
    </reaction>
</comment>
<dbReference type="InterPro" id="IPR004013">
    <property type="entry name" value="PHP_dom"/>
</dbReference>
<dbReference type="InterPro" id="IPR003141">
    <property type="entry name" value="Pol/His_phosphatase_N"/>
</dbReference>
<dbReference type="InterPro" id="IPR029460">
    <property type="entry name" value="DNAPol_HHH"/>
</dbReference>
<evidence type="ECO:0000256" key="5">
    <source>
        <dbReference type="ARBA" id="ARBA00022679"/>
    </source>
</evidence>
<dbReference type="EMBL" id="JAAAIN010000317">
    <property type="protein sequence ID" value="KAG0316261.1"/>
    <property type="molecule type" value="Genomic_DNA"/>
</dbReference>
<dbReference type="SUPFAM" id="SSF89550">
    <property type="entry name" value="PHP domain-like"/>
    <property type="match status" value="1"/>
</dbReference>
<dbReference type="NCBIfam" id="TIGR00594">
    <property type="entry name" value="polc"/>
    <property type="match status" value="1"/>
</dbReference>
<evidence type="ECO:0000256" key="1">
    <source>
        <dbReference type="ARBA" id="ARBA00004496"/>
    </source>
</evidence>
<evidence type="ECO:0000256" key="3">
    <source>
        <dbReference type="ARBA" id="ARBA00019114"/>
    </source>
</evidence>
<dbReference type="InterPro" id="IPR049821">
    <property type="entry name" value="PolIIIA_DnaE1_PHP"/>
</dbReference>
<dbReference type="PROSITE" id="PS51459">
    <property type="entry name" value="FIDO"/>
    <property type="match status" value="1"/>
</dbReference>
<keyword evidence="6" id="KW-0548">Nucleotidyltransferase</keyword>
<dbReference type="Gene3D" id="3.20.20.140">
    <property type="entry name" value="Metal-dependent hydrolases"/>
    <property type="match status" value="1"/>
</dbReference>
<dbReference type="GO" id="GO:0006260">
    <property type="term" value="P:DNA replication"/>
    <property type="evidence" value="ECO:0007669"/>
    <property type="project" value="UniProtKB-KW"/>
</dbReference>
<dbReference type="EC" id="2.7.7.7" evidence="2"/>
<organism evidence="11 12">
    <name type="scientific">Linnemannia gamsii</name>
    <dbReference type="NCBI Taxonomy" id="64522"/>
    <lineage>
        <taxon>Eukaryota</taxon>
        <taxon>Fungi</taxon>
        <taxon>Fungi incertae sedis</taxon>
        <taxon>Mucoromycota</taxon>
        <taxon>Mortierellomycotina</taxon>
        <taxon>Mortierellomycetes</taxon>
        <taxon>Mortierellales</taxon>
        <taxon>Mortierellaceae</taxon>
        <taxon>Linnemannia</taxon>
    </lineage>
</organism>
<reference evidence="11" key="1">
    <citation type="journal article" date="2020" name="Fungal Divers.">
        <title>Resolving the Mortierellaceae phylogeny through synthesis of multi-gene phylogenetics and phylogenomics.</title>
        <authorList>
            <person name="Vandepol N."/>
            <person name="Liber J."/>
            <person name="Desiro A."/>
            <person name="Na H."/>
            <person name="Kennedy M."/>
            <person name="Barry K."/>
            <person name="Grigoriev I.V."/>
            <person name="Miller A.N."/>
            <person name="O'Donnell K."/>
            <person name="Stajich J.E."/>
            <person name="Bonito G."/>
        </authorList>
    </citation>
    <scope>NUCLEOTIDE SEQUENCE</scope>
    <source>
        <strain evidence="11">NVP60</strain>
    </source>
</reference>
<dbReference type="InterPro" id="IPR036388">
    <property type="entry name" value="WH-like_DNA-bd_sf"/>
</dbReference>
<comment type="subcellular location">
    <subcellularLocation>
        <location evidence="1">Cytoplasm</location>
    </subcellularLocation>
</comment>
<dbReference type="InterPro" id="IPR011708">
    <property type="entry name" value="DNA_pol3_alpha_NTPase_dom"/>
</dbReference>
<dbReference type="Pfam" id="PF20914">
    <property type="entry name" value="DNA_pol_IIIA_C"/>
    <property type="match status" value="1"/>
</dbReference>
<evidence type="ECO:0000256" key="6">
    <source>
        <dbReference type="ARBA" id="ARBA00022695"/>
    </source>
</evidence>
<dbReference type="SUPFAM" id="SSF140931">
    <property type="entry name" value="Fic-like"/>
    <property type="match status" value="1"/>
</dbReference>
<sequence length="1574" mass="174567">MNTKSPWIWRRAEWPDLAYDAQMTAPDLAEAYRMHGVVEGKATAIGLGSTSQVALDALSDEVLATAAIEGERLSLEVVRSSVMRRLGLSTSGPFNRHVDGLVEVISDATTEFDLPLDEDRVCRWQSALFPSGTSGIHRIVVGRYRDHDDPMQIVSGPFGREVVHYEAPPSKDVPAQMQRFLTWFAETSPAQAWAVSAASKKIDGFARAAIAHLWFESIHPFEDGNGRIGRAIADLAMAQHLRQPMRLYSLSRQLLTSRSAYYDALNQAQRGDTDVTAWVQWFARQSTAACHAASHTLDQAIEKRRFWEQHEGSGLHERQRKMLQRLLDDGDGGFLGGLNVDKYMKMTGVSKATATRDLAEMVAGGQLWSHGVGKAVRYYINVPGWSHGLDLESRAMTDGIARLDDAVKAAASDGQGALALTDLGNLFGVVKFYQKARSVGVKPIVGCDVWVTNPLDMDKPARVLLLVRDRQGYLNLCELLSRAWLTNQHRGRAQIQIEWLESGLANGLIALSGGLSGDIGQAFSVGNEAAARRHAQRWARIFPDGFYIEVQRAGLPGEAAYIQQAAALAAELQLPVVATHPVQFMTPDDFTAHEARVCIAEGNLLANPRRAKHFTRAQYFRTQADMAELFADLPVALANTMEIAQRCNLTLELGKPKLPLFPTPADLSLDDYLMQQAQQGLELRLEQLFADPTQRERERPTYCQRLEFECATIIKMGFAGYFLIVADFINWAKQNGVPVGPGRGSGAGSLVAFVLGITDLDPLRYKLLFERFLNPERVSMPDFDIDFCQHGRDRVIQYVKSKYGADAVSQIATFGTMAAKAAVRDIGRVLDLGYTFTDGIAKLIPFKPGKHVTIADAIKEEPLLAQRLADEDEVQQLLELAQRVEGLTRNVGMHAGGVLIAPGKLTHFCPLYTQHMPLAQNATELPEAQAPSAAVVSQYDKDDVEAVGLVKFDFLGLTTLTILDWAERDIRRLDPSRSAWSLAQVPLNDSATFSFLKKANTVAVFQLESRGMQGMLKDAQPDRFEDIIALVALYRPGPMDLIPSFCARKHGREKVDYPDPRVKAVLEETYGIMVYQEQVMQMAQIIGGYSLGGADLLRRAMGKKKPEEMAQHRELFREGAAQNGLTREKADEIFDLMEKFAGYGFNKSHAAAYALLAYHTAWLKAHYPAEFMAANMSLALDDTDKIKILFEDCLANQLTVLPPDINRSVYRFEPAAAAGQPARMIHYGLGAIKGSGQSAIEDILRARAEQPFTDLFDFCLRIDRRMVNRRTIEALIRAGAFDSLQTNRAQLLASVSLALEAAEQRCAHALQAGLFDHTELADGCELVAEAAWPQKRLLQEEKAALGFYLSGHLFDAYRHEVSRFVKQKLNNLQEGREKRVAGVISSMRTQLTQRGKMLIVMLDDGTAQCEVTVFNELYEANRELFKEDELLVVMGNARYDSFTGGIRFNAETVLDLARARSSFARALRISVSGQVQLLRLHELLQSHRVSSDLSAPSNKMQPALSNEIQPPVSRAYGAPKKDHSDASLPVLIDYSNQAIRSEFTLGDKWRVKPADELLLGLQAEDWATAVEVVY</sequence>
<dbReference type="InterPro" id="IPR036597">
    <property type="entry name" value="Fido-like_dom_sf"/>
</dbReference>
<dbReference type="OrthoDB" id="439046at2759"/>
<dbReference type="NCBIfam" id="NF004226">
    <property type="entry name" value="PRK05673.1"/>
    <property type="match status" value="1"/>
</dbReference>
<dbReference type="Gene3D" id="1.10.10.10">
    <property type="entry name" value="Winged helix-like DNA-binding domain superfamily/Winged helix DNA-binding domain"/>
    <property type="match status" value="1"/>
</dbReference>
<dbReference type="Pfam" id="PF14579">
    <property type="entry name" value="HHH_6"/>
    <property type="match status" value="1"/>
</dbReference>
<dbReference type="Pfam" id="PF02811">
    <property type="entry name" value="PHP"/>
    <property type="match status" value="1"/>
</dbReference>
<gene>
    <name evidence="11" type="ORF">BGZ97_007148</name>
</gene>
<dbReference type="GO" id="GO:0003887">
    <property type="term" value="F:DNA-directed DNA polymerase activity"/>
    <property type="evidence" value="ECO:0007669"/>
    <property type="project" value="UniProtKB-KW"/>
</dbReference>
<keyword evidence="12" id="KW-1185">Reference proteome</keyword>
<dbReference type="InterPro" id="IPR003812">
    <property type="entry name" value="Fido"/>
</dbReference>
<name>A0A9P6RF36_9FUNG</name>
<dbReference type="SMART" id="SM00481">
    <property type="entry name" value="POLIIIAc"/>
    <property type="match status" value="1"/>
</dbReference>
<evidence type="ECO:0000313" key="11">
    <source>
        <dbReference type="EMBL" id="KAG0316261.1"/>
    </source>
</evidence>
<dbReference type="Pfam" id="PF13776">
    <property type="entry name" value="DUF4172"/>
    <property type="match status" value="1"/>
</dbReference>
<comment type="caution">
    <text evidence="11">The sequence shown here is derived from an EMBL/GenBank/DDBJ whole genome shotgun (WGS) entry which is preliminary data.</text>
</comment>
<dbReference type="CDD" id="cd04485">
    <property type="entry name" value="DnaE_OBF"/>
    <property type="match status" value="1"/>
</dbReference>
<dbReference type="InterPro" id="IPR041931">
    <property type="entry name" value="DNA_pol3_alpha_thumb_dom"/>
</dbReference>
<evidence type="ECO:0000256" key="2">
    <source>
        <dbReference type="ARBA" id="ARBA00012417"/>
    </source>
</evidence>
<proteinExistence type="predicted"/>
<dbReference type="Gene3D" id="1.10.10.1600">
    <property type="entry name" value="Bacterial DNA polymerase III alpha subunit, thumb domain"/>
    <property type="match status" value="1"/>
</dbReference>
<protein>
    <recommendedName>
        <fullName evidence="3">DNA polymerase III subunit alpha</fullName>
        <ecNumber evidence="2">2.7.7.7</ecNumber>
    </recommendedName>
</protein>
<dbReference type="InterPro" id="IPR040982">
    <property type="entry name" value="DNA_pol3_finger"/>
</dbReference>
<dbReference type="InterPro" id="IPR048472">
    <property type="entry name" value="DNA_pol_IIIA_C"/>
</dbReference>
<dbReference type="PANTHER" id="PTHR32294:SF0">
    <property type="entry name" value="DNA POLYMERASE III SUBUNIT ALPHA"/>
    <property type="match status" value="1"/>
</dbReference>
<keyword evidence="5" id="KW-0808">Transferase</keyword>
<dbReference type="PANTHER" id="PTHR32294">
    <property type="entry name" value="DNA POLYMERASE III SUBUNIT ALPHA"/>
    <property type="match status" value="1"/>
</dbReference>
<dbReference type="GO" id="GO:0008408">
    <property type="term" value="F:3'-5' exonuclease activity"/>
    <property type="evidence" value="ECO:0007669"/>
    <property type="project" value="InterPro"/>
</dbReference>
<keyword evidence="8" id="KW-0239">DNA-directed DNA polymerase</keyword>
<dbReference type="CDD" id="cd07433">
    <property type="entry name" value="PHP_PolIIIA_DnaE1"/>
    <property type="match status" value="1"/>
</dbReference>
<dbReference type="Gene3D" id="1.10.3290.10">
    <property type="entry name" value="Fido-like domain"/>
    <property type="match status" value="1"/>
</dbReference>
<dbReference type="Gene3D" id="1.10.150.870">
    <property type="match status" value="1"/>
</dbReference>
<evidence type="ECO:0000256" key="8">
    <source>
        <dbReference type="ARBA" id="ARBA00022932"/>
    </source>
</evidence>
<keyword evidence="4" id="KW-0963">Cytoplasm</keyword>
<dbReference type="Gene3D" id="2.40.50.140">
    <property type="entry name" value="Nucleic acid-binding proteins"/>
    <property type="match status" value="1"/>
</dbReference>
<evidence type="ECO:0000313" key="12">
    <source>
        <dbReference type="Proteomes" id="UP000823405"/>
    </source>
</evidence>
<evidence type="ECO:0000256" key="9">
    <source>
        <dbReference type="ARBA" id="ARBA00049244"/>
    </source>
</evidence>
<evidence type="ECO:0000256" key="4">
    <source>
        <dbReference type="ARBA" id="ARBA00022490"/>
    </source>
</evidence>
<evidence type="ECO:0000256" key="7">
    <source>
        <dbReference type="ARBA" id="ARBA00022705"/>
    </source>
</evidence>
<feature type="domain" description="Fido" evidence="10">
    <location>
        <begin position="128"/>
        <end position="284"/>
    </location>
</feature>
<dbReference type="Pfam" id="PF07733">
    <property type="entry name" value="DNA_pol3_alpha"/>
    <property type="match status" value="1"/>
</dbReference>
<dbReference type="GO" id="GO:0005737">
    <property type="term" value="C:cytoplasm"/>
    <property type="evidence" value="ECO:0007669"/>
    <property type="project" value="UniProtKB-SubCell"/>
</dbReference>
<dbReference type="GO" id="GO:0003676">
    <property type="term" value="F:nucleic acid binding"/>
    <property type="evidence" value="ECO:0007669"/>
    <property type="project" value="InterPro"/>
</dbReference>
<accession>A0A9P6RF36</accession>
<dbReference type="Pfam" id="PF17657">
    <property type="entry name" value="DNA_pol3_finger"/>
    <property type="match status" value="1"/>
</dbReference>
<dbReference type="InterPro" id="IPR004365">
    <property type="entry name" value="NA-bd_OB_tRNA"/>
</dbReference>
<dbReference type="InterPro" id="IPR016195">
    <property type="entry name" value="Pol/histidinol_Pase-like"/>
</dbReference>
<dbReference type="InterPro" id="IPR025230">
    <property type="entry name" value="DUF4172"/>
</dbReference>